<organism evidence="3 4">
    <name type="scientific">Candidatus Scalindua arabica</name>
    <dbReference type="NCBI Taxonomy" id="1127984"/>
    <lineage>
        <taxon>Bacteria</taxon>
        <taxon>Pseudomonadati</taxon>
        <taxon>Planctomycetota</taxon>
        <taxon>Candidatus Brocadiia</taxon>
        <taxon>Candidatus Brocadiales</taxon>
        <taxon>Candidatus Scalinduaceae</taxon>
        <taxon>Candidatus Scalindua</taxon>
    </lineage>
</organism>
<evidence type="ECO:0000313" key="4">
    <source>
        <dbReference type="Proteomes" id="UP000722750"/>
    </source>
</evidence>
<feature type="domain" description="Formyl transferase C-terminal" evidence="2">
    <location>
        <begin position="209"/>
        <end position="292"/>
    </location>
</feature>
<dbReference type="PANTHER" id="PTHR11138">
    <property type="entry name" value="METHIONYL-TRNA FORMYLTRANSFERASE"/>
    <property type="match status" value="1"/>
</dbReference>
<dbReference type="PANTHER" id="PTHR11138:SF5">
    <property type="entry name" value="METHIONYL-TRNA FORMYLTRANSFERASE, MITOCHONDRIAL"/>
    <property type="match status" value="1"/>
</dbReference>
<dbReference type="SUPFAM" id="SSF50486">
    <property type="entry name" value="FMT C-terminal domain-like"/>
    <property type="match status" value="1"/>
</dbReference>
<evidence type="ECO:0000259" key="1">
    <source>
        <dbReference type="Pfam" id="PF00551"/>
    </source>
</evidence>
<dbReference type="AlphaFoldDB" id="A0A941W3V5"/>
<proteinExistence type="predicted"/>
<protein>
    <submittedName>
        <fullName evidence="3">Bifunctional polymyxin resistance protein ArnA</fullName>
    </submittedName>
</protein>
<dbReference type="InterPro" id="IPR036477">
    <property type="entry name" value="Formyl_transf_N_sf"/>
</dbReference>
<dbReference type="InterPro" id="IPR002376">
    <property type="entry name" value="Formyl_transf_N"/>
</dbReference>
<evidence type="ECO:0000313" key="3">
    <source>
        <dbReference type="EMBL" id="MBS1258699.1"/>
    </source>
</evidence>
<dbReference type="Gene3D" id="3.40.50.12230">
    <property type="match status" value="1"/>
</dbReference>
<dbReference type="GO" id="GO:0004479">
    <property type="term" value="F:methionyl-tRNA formyltransferase activity"/>
    <property type="evidence" value="ECO:0007669"/>
    <property type="project" value="TreeGrafter"/>
</dbReference>
<dbReference type="Pfam" id="PF00551">
    <property type="entry name" value="Formyl_trans_N"/>
    <property type="match status" value="1"/>
</dbReference>
<reference evidence="3" key="1">
    <citation type="journal article" date="2021" name="ISME J.">
        <title>Fine-scale metabolic discontinuity in a stratified prokaryote microbiome of a Red Sea deep halocline.</title>
        <authorList>
            <person name="Michoud G."/>
            <person name="Ngugi D.K."/>
            <person name="Barozzi A."/>
            <person name="Merlino G."/>
            <person name="Calleja M.L."/>
            <person name="Delgado-Huertas A."/>
            <person name="Moran X.A.G."/>
            <person name="Daffonchio D."/>
        </authorList>
    </citation>
    <scope>NUCLEOTIDE SEQUENCE</scope>
    <source>
        <strain evidence="3">SuakinDeep_MAG55_1</strain>
    </source>
</reference>
<dbReference type="InterPro" id="IPR011034">
    <property type="entry name" value="Formyl_transferase-like_C_sf"/>
</dbReference>
<name>A0A941W3V5_9BACT</name>
<feature type="domain" description="Formyl transferase N-terminal" evidence="1">
    <location>
        <begin position="72"/>
        <end position="183"/>
    </location>
</feature>
<gene>
    <name evidence="3" type="ORF">MAG551_01761</name>
</gene>
<sequence>MKKIVMCGSHTGGAPAIRSLLSEGYQFQYFVCLTPEQSERYCISGYYDYSEIARDYGIPVYHPETYSLKSKEDEKFFKDNKFDLLIQGGWQRLFPENILAALTIGAIGIHGSSDFLPKGRGRSPLNWSLIEDKKRFIMHLFLIKSGVDDGDVFDFTTFDINEFDDIETLYFKYAIVYKKLMLRSLPGLLQGSFTAFPQNGEPSYYARRTQSDGLIDWETMDVWQIYNFTRAQTKPYPGAYAFMNGKKYTIWKCRIFDTRLTYKKAQYGECVEEFEGKMIINCRGGLLLLDEFEVCED</sequence>
<evidence type="ECO:0000259" key="2">
    <source>
        <dbReference type="Pfam" id="PF02911"/>
    </source>
</evidence>
<dbReference type="SUPFAM" id="SSF53328">
    <property type="entry name" value="Formyltransferase"/>
    <property type="match status" value="1"/>
</dbReference>
<dbReference type="Pfam" id="PF02911">
    <property type="entry name" value="Formyl_trans_C"/>
    <property type="match status" value="1"/>
</dbReference>
<comment type="caution">
    <text evidence="3">The sequence shown here is derived from an EMBL/GenBank/DDBJ whole genome shotgun (WGS) entry which is preliminary data.</text>
</comment>
<dbReference type="GO" id="GO:0005829">
    <property type="term" value="C:cytosol"/>
    <property type="evidence" value="ECO:0007669"/>
    <property type="project" value="TreeGrafter"/>
</dbReference>
<dbReference type="Proteomes" id="UP000722750">
    <property type="component" value="Unassembled WGS sequence"/>
</dbReference>
<dbReference type="EMBL" id="JAANXD010000073">
    <property type="protein sequence ID" value="MBS1258699.1"/>
    <property type="molecule type" value="Genomic_DNA"/>
</dbReference>
<dbReference type="InterPro" id="IPR005793">
    <property type="entry name" value="Formyl_trans_C"/>
</dbReference>
<accession>A0A941W3V5</accession>